<dbReference type="Proteomes" id="UP000011087">
    <property type="component" value="Unassembled WGS sequence"/>
</dbReference>
<reference evidence="2 4" key="1">
    <citation type="journal article" date="2012" name="Nature">
        <title>Algal genomes reveal evolutionary mosaicism and the fate of nucleomorphs.</title>
        <authorList>
            <consortium name="DOE Joint Genome Institute"/>
            <person name="Curtis B.A."/>
            <person name="Tanifuji G."/>
            <person name="Burki F."/>
            <person name="Gruber A."/>
            <person name="Irimia M."/>
            <person name="Maruyama S."/>
            <person name="Arias M.C."/>
            <person name="Ball S.G."/>
            <person name="Gile G.H."/>
            <person name="Hirakawa Y."/>
            <person name="Hopkins J.F."/>
            <person name="Kuo A."/>
            <person name="Rensing S.A."/>
            <person name="Schmutz J."/>
            <person name="Symeonidi A."/>
            <person name="Elias M."/>
            <person name="Eveleigh R.J."/>
            <person name="Herman E.K."/>
            <person name="Klute M.J."/>
            <person name="Nakayama T."/>
            <person name="Obornik M."/>
            <person name="Reyes-Prieto A."/>
            <person name="Armbrust E.V."/>
            <person name="Aves S.J."/>
            <person name="Beiko R.G."/>
            <person name="Coutinho P."/>
            <person name="Dacks J.B."/>
            <person name="Durnford D.G."/>
            <person name="Fast N.M."/>
            <person name="Green B.R."/>
            <person name="Grisdale C.J."/>
            <person name="Hempel F."/>
            <person name="Henrissat B."/>
            <person name="Hoppner M.P."/>
            <person name="Ishida K."/>
            <person name="Kim E."/>
            <person name="Koreny L."/>
            <person name="Kroth P.G."/>
            <person name="Liu Y."/>
            <person name="Malik S.B."/>
            <person name="Maier U.G."/>
            <person name="McRose D."/>
            <person name="Mock T."/>
            <person name="Neilson J.A."/>
            <person name="Onodera N.T."/>
            <person name="Poole A.M."/>
            <person name="Pritham E.J."/>
            <person name="Richards T.A."/>
            <person name="Rocap G."/>
            <person name="Roy S.W."/>
            <person name="Sarai C."/>
            <person name="Schaack S."/>
            <person name="Shirato S."/>
            <person name="Slamovits C.H."/>
            <person name="Spencer D.F."/>
            <person name="Suzuki S."/>
            <person name="Worden A.Z."/>
            <person name="Zauner S."/>
            <person name="Barry K."/>
            <person name="Bell C."/>
            <person name="Bharti A.K."/>
            <person name="Crow J.A."/>
            <person name="Grimwood J."/>
            <person name="Kramer R."/>
            <person name="Lindquist E."/>
            <person name="Lucas S."/>
            <person name="Salamov A."/>
            <person name="McFadden G.I."/>
            <person name="Lane C.E."/>
            <person name="Keeling P.J."/>
            <person name="Gray M.W."/>
            <person name="Grigoriev I.V."/>
            <person name="Archibald J.M."/>
        </authorList>
    </citation>
    <scope>NUCLEOTIDE SEQUENCE</scope>
    <source>
        <strain evidence="2 4">CCMP2712</strain>
    </source>
</reference>
<protein>
    <recommendedName>
        <fullName evidence="5">HSF-type DNA-binding domain-containing protein</fullName>
    </recommendedName>
</protein>
<gene>
    <name evidence="2" type="ORF">GUITHDRAFT_156372</name>
</gene>
<name>L1I7W7_GUITC</name>
<dbReference type="AlphaFoldDB" id="L1I7W7"/>
<evidence type="ECO:0000313" key="4">
    <source>
        <dbReference type="Proteomes" id="UP000011087"/>
    </source>
</evidence>
<dbReference type="EMBL" id="JH993199">
    <property type="protein sequence ID" value="EKX32303.1"/>
    <property type="molecule type" value="Genomic_DNA"/>
</dbReference>
<sequence length="189" mass="21558">MLGSTTHGIGGDSDSKGELAMAHGDEGLSRIGQSNQIDSFRRFLYDLMSKEVVIVEELKEGDIACDQELNPLAIKAWRVLKIDDWWVAVKQWFQHDASKFNMRAFFMMLRRIGFRPFNKAPAPATSGMDYALRNKFVSDHGYIFDCETLEKYCQSRRILTKLKRKMAAASGEGSDDTMESNTTRRKIMD</sequence>
<dbReference type="HOGENOM" id="CLU_1436952_0_0_1"/>
<evidence type="ECO:0008006" key="5">
    <source>
        <dbReference type="Google" id="ProtNLM"/>
    </source>
</evidence>
<feature type="region of interest" description="Disordered" evidence="1">
    <location>
        <begin position="170"/>
        <end position="189"/>
    </location>
</feature>
<accession>L1I7W7</accession>
<dbReference type="EnsemblProtists" id="EKX32303">
    <property type="protein sequence ID" value="EKX32303"/>
    <property type="gene ID" value="GUITHDRAFT_156372"/>
</dbReference>
<keyword evidence="4" id="KW-1185">Reference proteome</keyword>
<reference evidence="3" key="3">
    <citation type="submission" date="2016-03" db="UniProtKB">
        <authorList>
            <consortium name="EnsemblProtists"/>
        </authorList>
    </citation>
    <scope>IDENTIFICATION</scope>
</reference>
<dbReference type="KEGG" id="gtt:GUITHDRAFT_156372"/>
<dbReference type="RefSeq" id="XP_005819283.1">
    <property type="nucleotide sequence ID" value="XM_005819226.1"/>
</dbReference>
<evidence type="ECO:0000256" key="1">
    <source>
        <dbReference type="SAM" id="MobiDB-lite"/>
    </source>
</evidence>
<dbReference type="PaxDb" id="55529-EKX32303"/>
<reference evidence="4" key="2">
    <citation type="submission" date="2012-11" db="EMBL/GenBank/DDBJ databases">
        <authorList>
            <person name="Kuo A."/>
            <person name="Curtis B.A."/>
            <person name="Tanifuji G."/>
            <person name="Burki F."/>
            <person name="Gruber A."/>
            <person name="Irimia M."/>
            <person name="Maruyama S."/>
            <person name="Arias M.C."/>
            <person name="Ball S.G."/>
            <person name="Gile G.H."/>
            <person name="Hirakawa Y."/>
            <person name="Hopkins J.F."/>
            <person name="Rensing S.A."/>
            <person name="Schmutz J."/>
            <person name="Symeonidi A."/>
            <person name="Elias M."/>
            <person name="Eveleigh R.J."/>
            <person name="Herman E.K."/>
            <person name="Klute M.J."/>
            <person name="Nakayama T."/>
            <person name="Obornik M."/>
            <person name="Reyes-Prieto A."/>
            <person name="Armbrust E.V."/>
            <person name="Aves S.J."/>
            <person name="Beiko R.G."/>
            <person name="Coutinho P."/>
            <person name="Dacks J.B."/>
            <person name="Durnford D.G."/>
            <person name="Fast N.M."/>
            <person name="Green B.R."/>
            <person name="Grisdale C."/>
            <person name="Hempe F."/>
            <person name="Henrissat B."/>
            <person name="Hoppner M.P."/>
            <person name="Ishida K.-I."/>
            <person name="Kim E."/>
            <person name="Koreny L."/>
            <person name="Kroth P.G."/>
            <person name="Liu Y."/>
            <person name="Malik S.-B."/>
            <person name="Maier U.G."/>
            <person name="McRose D."/>
            <person name="Mock T."/>
            <person name="Neilson J.A."/>
            <person name="Onodera N.T."/>
            <person name="Poole A.M."/>
            <person name="Pritham E.J."/>
            <person name="Richards T.A."/>
            <person name="Rocap G."/>
            <person name="Roy S.W."/>
            <person name="Sarai C."/>
            <person name="Schaack S."/>
            <person name="Shirato S."/>
            <person name="Slamovits C.H."/>
            <person name="Spencer D.F."/>
            <person name="Suzuki S."/>
            <person name="Worden A.Z."/>
            <person name="Zauner S."/>
            <person name="Barry K."/>
            <person name="Bell C."/>
            <person name="Bharti A.K."/>
            <person name="Crow J.A."/>
            <person name="Grimwood J."/>
            <person name="Kramer R."/>
            <person name="Lindquist E."/>
            <person name="Lucas S."/>
            <person name="Salamov A."/>
            <person name="McFadden G.I."/>
            <person name="Lane C.E."/>
            <person name="Keeling P.J."/>
            <person name="Gray M.W."/>
            <person name="Grigoriev I.V."/>
            <person name="Archibald J.M."/>
        </authorList>
    </citation>
    <scope>NUCLEOTIDE SEQUENCE</scope>
    <source>
        <strain evidence="4">CCMP2712</strain>
    </source>
</reference>
<evidence type="ECO:0000313" key="2">
    <source>
        <dbReference type="EMBL" id="EKX32303.1"/>
    </source>
</evidence>
<dbReference type="GeneID" id="17289032"/>
<evidence type="ECO:0000313" key="3">
    <source>
        <dbReference type="EnsemblProtists" id="EKX32303"/>
    </source>
</evidence>
<organism evidence="2">
    <name type="scientific">Guillardia theta (strain CCMP2712)</name>
    <name type="common">Cryptophyte</name>
    <dbReference type="NCBI Taxonomy" id="905079"/>
    <lineage>
        <taxon>Eukaryota</taxon>
        <taxon>Cryptophyceae</taxon>
        <taxon>Pyrenomonadales</taxon>
        <taxon>Geminigeraceae</taxon>
        <taxon>Guillardia</taxon>
    </lineage>
</organism>
<proteinExistence type="predicted"/>